<evidence type="ECO:0000313" key="2">
    <source>
        <dbReference type="EMBL" id="KAJ4356186.1"/>
    </source>
</evidence>
<name>A0A9W9CDD8_9PLEO</name>
<evidence type="ECO:0000313" key="3">
    <source>
        <dbReference type="Proteomes" id="UP001140513"/>
    </source>
</evidence>
<dbReference type="EMBL" id="JAPEUX010000003">
    <property type="protein sequence ID" value="KAJ4356186.1"/>
    <property type="molecule type" value="Genomic_DNA"/>
</dbReference>
<dbReference type="Proteomes" id="UP001140513">
    <property type="component" value="Unassembled WGS sequence"/>
</dbReference>
<feature type="compositionally biased region" description="Basic and acidic residues" evidence="1">
    <location>
        <begin position="1"/>
        <end position="17"/>
    </location>
</feature>
<dbReference type="RefSeq" id="XP_056073312.1">
    <property type="nucleotide sequence ID" value="XM_056213004.1"/>
</dbReference>
<protein>
    <submittedName>
        <fullName evidence="2">Uncharacterized protein</fullName>
    </submittedName>
</protein>
<comment type="caution">
    <text evidence="2">The sequence shown here is derived from an EMBL/GenBank/DDBJ whole genome shotgun (WGS) entry which is preliminary data.</text>
</comment>
<reference evidence="2" key="1">
    <citation type="submission" date="2022-10" db="EMBL/GenBank/DDBJ databases">
        <title>Tapping the CABI collections for fungal endophytes: first genome assemblies for Collariella, Neodidymelliopsis, Ascochyta clinopodiicola, Didymella pomorum, Didymosphaeria variabile, Neocosmospora piperis and Neocucurbitaria cava.</title>
        <authorList>
            <person name="Hill R."/>
        </authorList>
    </citation>
    <scope>NUCLEOTIDE SEQUENCE</scope>
    <source>
        <strain evidence="2">IMI 356815</strain>
    </source>
</reference>
<dbReference type="AlphaFoldDB" id="A0A9W9CDD8"/>
<proteinExistence type="predicted"/>
<sequence length="217" mass="23782">MDKPLPFHRRQTDDRGTLRVVNPDAASTRQPSMDQLPSHVVADSSEMVFPVSKSRVMNNSIRRKPLASEARDELSFNLHPAPPHAPNLRSAERTPSMKASSDVPVPLAAGRKMRKHAAASYSSAVSDPGMLGISLGVYDFRSSLPAELQPKGPPLRWDPEPAPQLPPIVPGVTPNLHEDVDLAKFMTTDKSNLQPFKEKMPLATTIVRGNLSRFVAK</sequence>
<dbReference type="GeneID" id="80907746"/>
<feature type="region of interest" description="Disordered" evidence="1">
    <location>
        <begin position="76"/>
        <end position="103"/>
    </location>
</feature>
<keyword evidence="3" id="KW-1185">Reference proteome</keyword>
<evidence type="ECO:0000256" key="1">
    <source>
        <dbReference type="SAM" id="MobiDB-lite"/>
    </source>
</evidence>
<feature type="compositionally biased region" description="Polar residues" evidence="1">
    <location>
        <begin position="25"/>
        <end position="35"/>
    </location>
</feature>
<organism evidence="2 3">
    <name type="scientific">Didymosphaeria variabile</name>
    <dbReference type="NCBI Taxonomy" id="1932322"/>
    <lineage>
        <taxon>Eukaryota</taxon>
        <taxon>Fungi</taxon>
        <taxon>Dikarya</taxon>
        <taxon>Ascomycota</taxon>
        <taxon>Pezizomycotina</taxon>
        <taxon>Dothideomycetes</taxon>
        <taxon>Pleosporomycetidae</taxon>
        <taxon>Pleosporales</taxon>
        <taxon>Massarineae</taxon>
        <taxon>Didymosphaeriaceae</taxon>
        <taxon>Didymosphaeria</taxon>
    </lineage>
</organism>
<gene>
    <name evidence="2" type="ORF">N0V89_004216</name>
</gene>
<feature type="region of interest" description="Disordered" evidence="1">
    <location>
        <begin position="1"/>
        <end position="36"/>
    </location>
</feature>
<dbReference type="OrthoDB" id="3786280at2759"/>
<accession>A0A9W9CDD8</accession>